<evidence type="ECO:0000256" key="2">
    <source>
        <dbReference type="ARBA" id="ARBA00009773"/>
    </source>
</evidence>
<feature type="transmembrane region" description="Helical" evidence="8">
    <location>
        <begin position="153"/>
        <end position="173"/>
    </location>
</feature>
<evidence type="ECO:0000256" key="4">
    <source>
        <dbReference type="ARBA" id="ARBA00022475"/>
    </source>
</evidence>
<keyword evidence="10" id="KW-1185">Reference proteome</keyword>
<feature type="transmembrane region" description="Helical" evidence="8">
    <location>
        <begin position="69"/>
        <end position="91"/>
    </location>
</feature>
<feature type="transmembrane region" description="Helical" evidence="8">
    <location>
        <begin position="258"/>
        <end position="285"/>
    </location>
</feature>
<feature type="transmembrane region" description="Helical" evidence="8">
    <location>
        <begin position="232"/>
        <end position="251"/>
    </location>
</feature>
<accession>A0ABY7AVL4</accession>
<evidence type="ECO:0000256" key="1">
    <source>
        <dbReference type="ARBA" id="ARBA00004651"/>
    </source>
</evidence>
<evidence type="ECO:0000313" key="9">
    <source>
        <dbReference type="EMBL" id="WAL63749.1"/>
    </source>
</evidence>
<feature type="transmembrane region" description="Helical" evidence="8">
    <location>
        <begin position="305"/>
        <end position="336"/>
    </location>
</feature>
<dbReference type="RefSeq" id="WP_268753991.1">
    <property type="nucleotide sequence ID" value="NZ_CP113836.1"/>
</dbReference>
<keyword evidence="5 8" id="KW-0812">Transmembrane</keyword>
<feature type="transmembrane region" description="Helical" evidence="8">
    <location>
        <begin position="40"/>
        <end position="62"/>
    </location>
</feature>
<dbReference type="PANTHER" id="PTHR21716:SF53">
    <property type="entry name" value="PERMEASE PERM-RELATED"/>
    <property type="match status" value="1"/>
</dbReference>
<organism evidence="9 10">
    <name type="scientific">Amycolatopsis cynarae</name>
    <dbReference type="NCBI Taxonomy" id="2995223"/>
    <lineage>
        <taxon>Bacteria</taxon>
        <taxon>Bacillati</taxon>
        <taxon>Actinomycetota</taxon>
        <taxon>Actinomycetes</taxon>
        <taxon>Pseudonocardiales</taxon>
        <taxon>Pseudonocardiaceae</taxon>
        <taxon>Amycolatopsis</taxon>
    </lineage>
</organism>
<dbReference type="PANTHER" id="PTHR21716">
    <property type="entry name" value="TRANSMEMBRANE PROTEIN"/>
    <property type="match status" value="1"/>
</dbReference>
<dbReference type="Pfam" id="PF01594">
    <property type="entry name" value="AI-2E_transport"/>
    <property type="match status" value="1"/>
</dbReference>
<evidence type="ECO:0000256" key="3">
    <source>
        <dbReference type="ARBA" id="ARBA00022448"/>
    </source>
</evidence>
<protein>
    <submittedName>
        <fullName evidence="9">AI-2E family transporter</fullName>
    </submittedName>
</protein>
<dbReference type="Proteomes" id="UP001163203">
    <property type="component" value="Chromosome"/>
</dbReference>
<comment type="subcellular location">
    <subcellularLocation>
        <location evidence="1">Cell membrane</location>
        <topology evidence="1">Multi-pass membrane protein</topology>
    </subcellularLocation>
</comment>
<reference evidence="9" key="1">
    <citation type="submission" date="2022-11" db="EMBL/GenBank/DDBJ databases">
        <authorList>
            <person name="Mo P."/>
        </authorList>
    </citation>
    <scope>NUCLEOTIDE SEQUENCE</scope>
    <source>
        <strain evidence="9">HUAS 11-8</strain>
    </source>
</reference>
<dbReference type="EMBL" id="CP113836">
    <property type="protein sequence ID" value="WAL63749.1"/>
    <property type="molecule type" value="Genomic_DNA"/>
</dbReference>
<feature type="transmembrane region" description="Helical" evidence="8">
    <location>
        <begin position="205"/>
        <end position="226"/>
    </location>
</feature>
<evidence type="ECO:0000256" key="5">
    <source>
        <dbReference type="ARBA" id="ARBA00022692"/>
    </source>
</evidence>
<keyword evidence="4" id="KW-1003">Cell membrane</keyword>
<evidence type="ECO:0000256" key="6">
    <source>
        <dbReference type="ARBA" id="ARBA00022989"/>
    </source>
</evidence>
<evidence type="ECO:0000313" key="10">
    <source>
        <dbReference type="Proteomes" id="UP001163203"/>
    </source>
</evidence>
<keyword evidence="3" id="KW-0813">Transport</keyword>
<comment type="similarity">
    <text evidence="2">Belongs to the autoinducer-2 exporter (AI-2E) (TC 2.A.86) family.</text>
</comment>
<keyword evidence="7 8" id="KW-0472">Membrane</keyword>
<dbReference type="InterPro" id="IPR002549">
    <property type="entry name" value="AI-2E-like"/>
</dbReference>
<name>A0ABY7AVL4_9PSEU</name>
<keyword evidence="6 8" id="KW-1133">Transmembrane helix</keyword>
<proteinExistence type="inferred from homology"/>
<evidence type="ECO:0000256" key="8">
    <source>
        <dbReference type="SAM" id="Phobius"/>
    </source>
</evidence>
<feature type="transmembrane region" description="Helical" evidence="8">
    <location>
        <begin position="12"/>
        <end position="34"/>
    </location>
</feature>
<sequence length="346" mass="36725">MPDSGDDTQRRSPFRVGLIGAAGVAVTYALAQIVLAAQSVLILIGVAGFVAVGLDPAVRWLARVKLPRWAAVTTVSLAAVGVFAGFLTAAIPPLVAEAGQFVDQLPQLAHQLQDHSSLLGRLNDRFHLQQRLEALLSQHGSELAQGLLGAGRFVFDAVVSTLTVIVLSLYFLADLPRIRIALYRLVPRARRARATQLGDEMLSKVGAFVLGNLLTSLIAGLAIFVWCVPWGIPYAVLLALLVAILDLIPIIGWTSAGIVVSLVALSVSPAAAIATIAYILVYRFVEDYILIPKVIGRVVKVPPVVTIVATVIGGVLLGLVGILVAIPVAAALQLLMEQVVYPRLDR</sequence>
<evidence type="ECO:0000256" key="7">
    <source>
        <dbReference type="ARBA" id="ARBA00023136"/>
    </source>
</evidence>
<gene>
    <name evidence="9" type="ORF">ORV05_22425</name>
</gene>